<dbReference type="Proteomes" id="UP000012112">
    <property type="component" value="Unassembled WGS sequence"/>
</dbReference>
<name>M6VMH0_9LEPT</name>
<proteinExistence type="predicted"/>
<accession>M6VMH0</accession>
<comment type="caution">
    <text evidence="1">The sequence shown here is derived from an EMBL/GenBank/DDBJ whole genome shotgun (WGS) entry which is preliminary data.</text>
</comment>
<evidence type="ECO:0000313" key="1">
    <source>
        <dbReference type="EMBL" id="EMO54274.1"/>
    </source>
</evidence>
<evidence type="ECO:0000313" key="2">
    <source>
        <dbReference type="Proteomes" id="UP000012112"/>
    </source>
</evidence>
<organism evidence="1 2">
    <name type="scientific">Leptospira noguchii</name>
    <dbReference type="NCBI Taxonomy" id="28182"/>
    <lineage>
        <taxon>Bacteria</taxon>
        <taxon>Pseudomonadati</taxon>
        <taxon>Spirochaetota</taxon>
        <taxon>Spirochaetia</taxon>
        <taxon>Leptospirales</taxon>
        <taxon>Leptospiraceae</taxon>
        <taxon>Leptospira</taxon>
    </lineage>
</organism>
<sequence length="47" mass="5456">MASTFIAKVCLLFALSKLMVDFTKDTEVLKHRIESEFFGFFEGDFVF</sequence>
<reference evidence="1 2" key="1">
    <citation type="submission" date="2013-01" db="EMBL/GenBank/DDBJ databases">
        <authorList>
            <person name="Harkins D.M."/>
            <person name="Durkin A.S."/>
            <person name="Brinkac L.M."/>
            <person name="Haft D.H."/>
            <person name="Selengut J.D."/>
            <person name="Sanka R."/>
            <person name="DePew J."/>
            <person name="Purushe J."/>
            <person name="Matthias M.A."/>
            <person name="Vinetz J.M."/>
            <person name="Sutton G.G."/>
            <person name="Nierman W.C."/>
            <person name="Fouts D.E."/>
        </authorList>
    </citation>
    <scope>NUCLEOTIDE SEQUENCE [LARGE SCALE GENOMIC DNA]</scope>
    <source>
        <strain evidence="1 2">HAI1536</strain>
    </source>
</reference>
<dbReference type="EMBL" id="AKWD02000029">
    <property type="protein sequence ID" value="EMO54274.1"/>
    <property type="molecule type" value="Genomic_DNA"/>
</dbReference>
<protein>
    <submittedName>
        <fullName evidence="1">Uncharacterized protein</fullName>
    </submittedName>
</protein>
<gene>
    <name evidence="1" type="ORF">LEP1GSC172_3773</name>
</gene>
<dbReference type="AlphaFoldDB" id="M6VMH0"/>